<dbReference type="AlphaFoldDB" id="A0A0V1I564"/>
<dbReference type="EMBL" id="JYDP01000006">
    <property type="protein sequence ID" value="KRZ17623.1"/>
    <property type="molecule type" value="Genomic_DNA"/>
</dbReference>
<accession>A0A0V1I564</accession>
<gene>
    <name evidence="1" type="ORF">T11_10306</name>
</gene>
<proteinExistence type="predicted"/>
<comment type="caution">
    <text evidence="1">The sequence shown here is derived from an EMBL/GenBank/DDBJ whole genome shotgun (WGS) entry which is preliminary data.</text>
</comment>
<organism evidence="1 2">
    <name type="scientific">Trichinella zimbabwensis</name>
    <dbReference type="NCBI Taxonomy" id="268475"/>
    <lineage>
        <taxon>Eukaryota</taxon>
        <taxon>Metazoa</taxon>
        <taxon>Ecdysozoa</taxon>
        <taxon>Nematoda</taxon>
        <taxon>Enoplea</taxon>
        <taxon>Dorylaimia</taxon>
        <taxon>Trichinellida</taxon>
        <taxon>Trichinellidae</taxon>
        <taxon>Trichinella</taxon>
    </lineage>
</organism>
<protein>
    <submittedName>
        <fullName evidence="1">Uncharacterized protein</fullName>
    </submittedName>
</protein>
<name>A0A0V1I564_9BILA</name>
<dbReference type="OrthoDB" id="10567193at2759"/>
<dbReference type="Proteomes" id="UP000055024">
    <property type="component" value="Unassembled WGS sequence"/>
</dbReference>
<evidence type="ECO:0000313" key="1">
    <source>
        <dbReference type="EMBL" id="KRZ17623.1"/>
    </source>
</evidence>
<sequence length="146" mass="16304">MHTEKYQSKKRHGRGEQRLSNNELFACAHLLGMVQPWGRSGNTLTTAICRLLIEQQCGDGGGDCFEPLSLSLSLMRGTSLLFSTGRLHCFAEPDDFQHSHDNAAQKAVSARFLPTLENRASHPFDQFGPLLCGHVLRRFSLQSLSY</sequence>
<evidence type="ECO:0000313" key="2">
    <source>
        <dbReference type="Proteomes" id="UP000055024"/>
    </source>
</evidence>
<reference evidence="1 2" key="1">
    <citation type="submission" date="2015-01" db="EMBL/GenBank/DDBJ databases">
        <title>Evolution of Trichinella species and genotypes.</title>
        <authorList>
            <person name="Korhonen P.K."/>
            <person name="Edoardo P."/>
            <person name="Giuseppe L.R."/>
            <person name="Gasser R.B."/>
        </authorList>
    </citation>
    <scope>NUCLEOTIDE SEQUENCE [LARGE SCALE GENOMIC DNA]</scope>
    <source>
        <strain evidence="1">ISS1029</strain>
    </source>
</reference>
<keyword evidence="2" id="KW-1185">Reference proteome</keyword>